<evidence type="ECO:0000256" key="2">
    <source>
        <dbReference type="ARBA" id="ARBA00004648"/>
    </source>
</evidence>
<dbReference type="InterPro" id="IPR043538">
    <property type="entry name" value="XYLT"/>
</dbReference>
<dbReference type="PANTHER" id="PTHR46025">
    <property type="entry name" value="XYLOSYLTRANSFERASE OXT"/>
    <property type="match status" value="1"/>
</dbReference>
<proteinExistence type="predicted"/>
<evidence type="ECO:0000256" key="4">
    <source>
        <dbReference type="ARBA" id="ARBA00022679"/>
    </source>
</evidence>
<evidence type="ECO:0000256" key="6">
    <source>
        <dbReference type="ARBA" id="ARBA00022723"/>
    </source>
</evidence>
<dbReference type="PANTHER" id="PTHR46025:SF3">
    <property type="entry name" value="XYLOSYLTRANSFERASE OXT"/>
    <property type="match status" value="1"/>
</dbReference>
<dbReference type="Pfam" id="PF02485">
    <property type="entry name" value="Branch"/>
    <property type="match status" value="1"/>
</dbReference>
<dbReference type="InterPro" id="IPR003406">
    <property type="entry name" value="Glyco_trans_14"/>
</dbReference>
<keyword evidence="12" id="KW-1015">Disulfide bond</keyword>
<keyword evidence="6" id="KW-0479">Metal-binding</keyword>
<evidence type="ECO:0000256" key="13">
    <source>
        <dbReference type="ARBA" id="ARBA00023180"/>
    </source>
</evidence>
<dbReference type="GO" id="GO:0046872">
    <property type="term" value="F:metal ion binding"/>
    <property type="evidence" value="ECO:0007669"/>
    <property type="project" value="UniProtKB-KW"/>
</dbReference>
<evidence type="ECO:0000256" key="8">
    <source>
        <dbReference type="ARBA" id="ARBA00022968"/>
    </source>
</evidence>
<dbReference type="EMBL" id="JAERWL010000005">
    <property type="protein sequence ID" value="MBM9475709.1"/>
    <property type="molecule type" value="Genomic_DNA"/>
</dbReference>
<keyword evidence="10" id="KW-0333">Golgi apparatus</keyword>
<keyword evidence="5" id="KW-0812">Transmembrane</keyword>
<evidence type="ECO:0000256" key="1">
    <source>
        <dbReference type="ARBA" id="ARBA00004323"/>
    </source>
</evidence>
<keyword evidence="13" id="KW-0325">Glycoprotein</keyword>
<name>A0A939C4H1_9ACTN</name>
<comment type="subcellular location">
    <subcellularLocation>
        <location evidence="2">Endoplasmic reticulum membrane</location>
        <topology evidence="2">Single-pass type II membrane protein</topology>
    </subcellularLocation>
    <subcellularLocation>
        <location evidence="1">Golgi apparatus membrane</location>
        <topology evidence="1">Single-pass type II membrane protein</topology>
    </subcellularLocation>
</comment>
<evidence type="ECO:0000313" key="15">
    <source>
        <dbReference type="EMBL" id="MBM9475709.1"/>
    </source>
</evidence>
<protein>
    <recommendedName>
        <fullName evidence="14">Peptide O-xylosyltransferase</fullName>
    </recommendedName>
</protein>
<dbReference type="GO" id="GO:0030158">
    <property type="term" value="F:protein xylosyltransferase activity"/>
    <property type="evidence" value="ECO:0007669"/>
    <property type="project" value="InterPro"/>
</dbReference>
<keyword evidence="8" id="KW-0735">Signal-anchor</keyword>
<dbReference type="GO" id="GO:0015012">
    <property type="term" value="P:heparan sulfate proteoglycan biosynthetic process"/>
    <property type="evidence" value="ECO:0007669"/>
    <property type="project" value="TreeGrafter"/>
</dbReference>
<keyword evidence="3" id="KW-0328">Glycosyltransferase</keyword>
<evidence type="ECO:0000313" key="16">
    <source>
        <dbReference type="Proteomes" id="UP000663801"/>
    </source>
</evidence>
<accession>A0A939C4H1</accession>
<evidence type="ECO:0000256" key="3">
    <source>
        <dbReference type="ARBA" id="ARBA00022676"/>
    </source>
</evidence>
<evidence type="ECO:0000256" key="10">
    <source>
        <dbReference type="ARBA" id="ARBA00023034"/>
    </source>
</evidence>
<dbReference type="AlphaFoldDB" id="A0A939C4H1"/>
<evidence type="ECO:0000256" key="7">
    <source>
        <dbReference type="ARBA" id="ARBA00022824"/>
    </source>
</evidence>
<evidence type="ECO:0000256" key="5">
    <source>
        <dbReference type="ARBA" id="ARBA00022692"/>
    </source>
</evidence>
<dbReference type="GO" id="GO:0016020">
    <property type="term" value="C:membrane"/>
    <property type="evidence" value="ECO:0007669"/>
    <property type="project" value="InterPro"/>
</dbReference>
<comment type="caution">
    <text evidence="15">The sequence shown here is derived from an EMBL/GenBank/DDBJ whole genome shotgun (WGS) entry which is preliminary data.</text>
</comment>
<organism evidence="15 16">
    <name type="scientific">Nakamurella flavida</name>
    <dbReference type="NCBI Taxonomy" id="363630"/>
    <lineage>
        <taxon>Bacteria</taxon>
        <taxon>Bacillati</taxon>
        <taxon>Actinomycetota</taxon>
        <taxon>Actinomycetes</taxon>
        <taxon>Nakamurellales</taxon>
        <taxon>Nakamurellaceae</taxon>
        <taxon>Nakamurella</taxon>
    </lineage>
</organism>
<keyword evidence="7" id="KW-0256">Endoplasmic reticulum</keyword>
<reference evidence="15" key="1">
    <citation type="submission" date="2021-01" db="EMBL/GenBank/DDBJ databases">
        <title>KCTC 19127 draft genome.</title>
        <authorList>
            <person name="An D."/>
        </authorList>
    </citation>
    <scope>NUCLEOTIDE SEQUENCE</scope>
    <source>
        <strain evidence="15">KCTC 19127</strain>
    </source>
</reference>
<gene>
    <name evidence="15" type="ORF">JL107_04540</name>
</gene>
<dbReference type="GO" id="GO:0050650">
    <property type="term" value="P:chondroitin sulfate proteoglycan biosynthetic process"/>
    <property type="evidence" value="ECO:0007669"/>
    <property type="project" value="TreeGrafter"/>
</dbReference>
<keyword evidence="4" id="KW-0808">Transferase</keyword>
<keyword evidence="11" id="KW-0472">Membrane</keyword>
<sequence>MTPGRDHDGRGASDTSGARAALACVIAAHTDPAQLHRLIAALDPFPVFLHCDAATAPDVFAAMTADLPARVTVLPRFATPWAAFGVVDAEIAGYRAALAGTSATHIAMMTGADYPLAGSDEIIAFLSDHVGRSVTNFFPLPQPAWGRGGGLPRLRYRHKPWGRRMLRLPIPRRIPAGLVPAGGAQQKVLARHHVQAVVDAYDARPDLVRFWRTVWAPDESFVPTILHSPGFTPDWADAHLRTNLWFQDWGTGGQKGPSWLTVRHLDALAERRRSNPPTLFARKFSPSRDAAVLDAVDEMVRAPSSAA</sequence>
<evidence type="ECO:0000256" key="12">
    <source>
        <dbReference type="ARBA" id="ARBA00023157"/>
    </source>
</evidence>
<dbReference type="Proteomes" id="UP000663801">
    <property type="component" value="Unassembled WGS sequence"/>
</dbReference>
<evidence type="ECO:0000256" key="11">
    <source>
        <dbReference type="ARBA" id="ARBA00023136"/>
    </source>
</evidence>
<evidence type="ECO:0000256" key="14">
    <source>
        <dbReference type="ARBA" id="ARBA00042865"/>
    </source>
</evidence>
<dbReference type="RefSeq" id="WP_205255811.1">
    <property type="nucleotide sequence ID" value="NZ_BAAAPV010000002.1"/>
</dbReference>
<keyword evidence="16" id="KW-1185">Reference proteome</keyword>
<keyword evidence="9" id="KW-1133">Transmembrane helix</keyword>
<evidence type="ECO:0000256" key="9">
    <source>
        <dbReference type="ARBA" id="ARBA00022989"/>
    </source>
</evidence>